<proteinExistence type="predicted"/>
<sequence length="778" mass="86586">MSVGNDHQSQNDGPADWAFRKFAEAGQIAVVPSPNPARSSARTSRTGTAQNTPSSQDIMDQRGGYFDLEVFDLNPADPTRLHRKRHNDASQDRSREGELESDPTENSGDDSGAMKKDRPISTNTTNSQITPSRSPSLENVHPTSVTSESSPSPPPPMKASSPAIGKDEVLRRAEKTSEVESRKAKVLKILHEKFPRRIVHRVIKTSLAYATCVILCSIESIVVAVGPAVFLCITGSLFTHPGRTMGAQIDATITSVVGVVLAVCWATAGMAASVSYNRTYADDLSNHQAGVGINAAFLVVGIMFAQLLRMRFPKFQFFSLQFMIVQIFCNTKLINLTAMDYQGVLQFGIPLVLGAGVSLFYNLALWRETAVDGLGRAMHDTVKGSQAMLKLVTDQFELEFDTENIDVDAVNSTSAKMRAGYTKIMTAYKDSKYELSHAYISPLKAKPIYKSLSSLTKHLSILGASLRSEKALFEAALNAFEPHDTESSDEDDVMSRAMSATNMHADQVNRNSRADHSTIPSRAQSPENEFYDQNQLTVNSIASLNSSHIPLTPYRLKPPKKRLKQIEYGDKELFVAYLESLRDPLLTLSKACTRGMNCVSGGISYEWELDDVRQDGTHSWAYYISHVFRIRKKEPTRKASSSDSVEAHCDRHCDCPERLRAAIARFDNDEHERMETLKRINKKRRFGPLDLGLREEVFLVFFFIFCLREVAKELGNLTSTLNDIKDTVDRGKNGVRKRHFYLPNLVGSKGKWRKWASFSSHQAVKDKGGHTLRELITG</sequence>
<feature type="compositionally biased region" description="Polar residues" evidence="5">
    <location>
        <begin position="120"/>
        <end position="137"/>
    </location>
</feature>
<dbReference type="GO" id="GO:0016020">
    <property type="term" value="C:membrane"/>
    <property type="evidence" value="ECO:0007669"/>
    <property type="project" value="UniProtKB-SubCell"/>
</dbReference>
<keyword evidence="4 6" id="KW-0472">Membrane</keyword>
<reference evidence="7" key="1">
    <citation type="submission" date="2021-06" db="EMBL/GenBank/DDBJ databases">
        <authorList>
            <consortium name="DOE Joint Genome Institute"/>
            <person name="Mondo S.J."/>
            <person name="Amses K.R."/>
            <person name="Simmons D.R."/>
            <person name="Longcore J.E."/>
            <person name="Seto K."/>
            <person name="Alves G.H."/>
            <person name="Bonds A.E."/>
            <person name="Quandt C.A."/>
            <person name="Davis W.J."/>
            <person name="Chang Y."/>
            <person name="Letcher P.M."/>
            <person name="Powell M.J."/>
            <person name="Kuo A."/>
            <person name="Labutti K."/>
            <person name="Pangilinan J."/>
            <person name="Andreopoulos W."/>
            <person name="Tritt A."/>
            <person name="Riley R."/>
            <person name="Hundley H."/>
            <person name="Johnson J."/>
            <person name="Lipzen A."/>
            <person name="Barry K."/>
            <person name="Berbee M.L."/>
            <person name="Buchler N.E."/>
            <person name="Grigoriev I.V."/>
            <person name="Spatafora J.W."/>
            <person name="Stajich J.E."/>
            <person name="James T.Y."/>
        </authorList>
    </citation>
    <scope>NUCLEOTIDE SEQUENCE</scope>
    <source>
        <strain evidence="7">AG</strain>
    </source>
</reference>
<feature type="transmembrane region" description="Helical" evidence="6">
    <location>
        <begin position="251"/>
        <end position="276"/>
    </location>
</feature>
<feature type="transmembrane region" description="Helical" evidence="6">
    <location>
        <begin position="344"/>
        <end position="366"/>
    </location>
</feature>
<dbReference type="PRINTS" id="PR02047">
    <property type="entry name" value="BREFELDNASP4"/>
</dbReference>
<keyword evidence="3 6" id="KW-1133">Transmembrane helix</keyword>
<evidence type="ECO:0000256" key="6">
    <source>
        <dbReference type="SAM" id="Phobius"/>
    </source>
</evidence>
<accession>A0AAD5E9W9</accession>
<dbReference type="EMBL" id="MU620920">
    <property type="protein sequence ID" value="KAI8579387.1"/>
    <property type="molecule type" value="Genomic_DNA"/>
</dbReference>
<evidence type="ECO:0000313" key="8">
    <source>
        <dbReference type="Proteomes" id="UP001206595"/>
    </source>
</evidence>
<dbReference type="PANTHER" id="PTHR47804:SF3">
    <property type="entry name" value="PROTEIN BRE4"/>
    <property type="match status" value="1"/>
</dbReference>
<feature type="region of interest" description="Disordered" evidence="5">
    <location>
        <begin position="28"/>
        <end position="169"/>
    </location>
</feature>
<dbReference type="InterPro" id="IPR023244">
    <property type="entry name" value="Brefeldin_A-sensitivity_4"/>
</dbReference>
<feature type="transmembrane region" description="Helical" evidence="6">
    <location>
        <begin position="288"/>
        <end position="308"/>
    </location>
</feature>
<gene>
    <name evidence="7" type="ORF">K450DRAFT_241875</name>
</gene>
<evidence type="ECO:0000256" key="1">
    <source>
        <dbReference type="ARBA" id="ARBA00004141"/>
    </source>
</evidence>
<keyword evidence="8" id="KW-1185">Reference proteome</keyword>
<dbReference type="Proteomes" id="UP001206595">
    <property type="component" value="Unassembled WGS sequence"/>
</dbReference>
<reference evidence="7" key="2">
    <citation type="journal article" date="2022" name="Proc. Natl. Acad. Sci. U.S.A.">
        <title>Diploid-dominant life cycles characterize the early evolution of Fungi.</title>
        <authorList>
            <person name="Amses K.R."/>
            <person name="Simmons D.R."/>
            <person name="Longcore J.E."/>
            <person name="Mondo S.J."/>
            <person name="Seto K."/>
            <person name="Jeronimo G.H."/>
            <person name="Bonds A.E."/>
            <person name="Quandt C.A."/>
            <person name="Davis W.J."/>
            <person name="Chang Y."/>
            <person name="Federici B.A."/>
            <person name="Kuo A."/>
            <person name="LaButti K."/>
            <person name="Pangilinan J."/>
            <person name="Andreopoulos W."/>
            <person name="Tritt A."/>
            <person name="Riley R."/>
            <person name="Hundley H."/>
            <person name="Johnson J."/>
            <person name="Lipzen A."/>
            <person name="Barry K."/>
            <person name="Lang B.F."/>
            <person name="Cuomo C.A."/>
            <person name="Buchler N.E."/>
            <person name="Grigoriev I.V."/>
            <person name="Spatafora J.W."/>
            <person name="Stajich J.E."/>
            <person name="James T.Y."/>
        </authorList>
    </citation>
    <scope>NUCLEOTIDE SEQUENCE</scope>
    <source>
        <strain evidence="7">AG</strain>
    </source>
</reference>
<evidence type="ECO:0000256" key="2">
    <source>
        <dbReference type="ARBA" id="ARBA00022692"/>
    </source>
</evidence>
<feature type="compositionally biased region" description="Basic and acidic residues" evidence="5">
    <location>
        <begin position="87"/>
        <end position="98"/>
    </location>
</feature>
<dbReference type="InterPro" id="IPR052430">
    <property type="entry name" value="IVT-Associated"/>
</dbReference>
<feature type="transmembrane region" description="Helical" evidence="6">
    <location>
        <begin position="207"/>
        <end position="239"/>
    </location>
</feature>
<keyword evidence="2 6" id="KW-0812">Transmembrane</keyword>
<dbReference type="PANTHER" id="PTHR47804">
    <property type="entry name" value="60S RIBOSOMAL PROTEIN L19"/>
    <property type="match status" value="1"/>
</dbReference>
<protein>
    <submittedName>
        <fullName evidence="7">Uncharacterized protein</fullName>
    </submittedName>
</protein>
<comment type="subcellular location">
    <subcellularLocation>
        <location evidence="1">Membrane</location>
        <topology evidence="1">Multi-pass membrane protein</topology>
    </subcellularLocation>
</comment>
<evidence type="ECO:0000313" key="7">
    <source>
        <dbReference type="EMBL" id="KAI8579387.1"/>
    </source>
</evidence>
<comment type="caution">
    <text evidence="7">The sequence shown here is derived from an EMBL/GenBank/DDBJ whole genome shotgun (WGS) entry which is preliminary data.</text>
</comment>
<dbReference type="RefSeq" id="XP_051444391.1">
    <property type="nucleotide sequence ID" value="XM_051589163.1"/>
</dbReference>
<dbReference type="GeneID" id="75914508"/>
<evidence type="ECO:0000256" key="5">
    <source>
        <dbReference type="SAM" id="MobiDB-lite"/>
    </source>
</evidence>
<name>A0AAD5E9W9_UMBRA</name>
<evidence type="ECO:0000256" key="3">
    <source>
        <dbReference type="ARBA" id="ARBA00022989"/>
    </source>
</evidence>
<organism evidence="7 8">
    <name type="scientific">Umbelopsis ramanniana AG</name>
    <dbReference type="NCBI Taxonomy" id="1314678"/>
    <lineage>
        <taxon>Eukaryota</taxon>
        <taxon>Fungi</taxon>
        <taxon>Fungi incertae sedis</taxon>
        <taxon>Mucoromycota</taxon>
        <taxon>Mucoromycotina</taxon>
        <taxon>Umbelopsidomycetes</taxon>
        <taxon>Umbelopsidales</taxon>
        <taxon>Umbelopsidaceae</taxon>
        <taxon>Umbelopsis</taxon>
    </lineage>
</organism>
<feature type="transmembrane region" description="Helical" evidence="6">
    <location>
        <begin position="320"/>
        <end position="338"/>
    </location>
</feature>
<feature type="compositionally biased region" description="Polar residues" evidence="5">
    <location>
        <begin position="36"/>
        <end position="58"/>
    </location>
</feature>
<evidence type="ECO:0000256" key="4">
    <source>
        <dbReference type="ARBA" id="ARBA00023136"/>
    </source>
</evidence>
<dbReference type="AlphaFoldDB" id="A0AAD5E9W9"/>